<feature type="non-terminal residue" evidence="4">
    <location>
        <position position="1"/>
    </location>
</feature>
<protein>
    <recommendedName>
        <fullName evidence="3">Peptidase S26 domain-containing protein</fullName>
    </recommendedName>
</protein>
<dbReference type="AlphaFoldDB" id="X1K453"/>
<dbReference type="InterPro" id="IPR019533">
    <property type="entry name" value="Peptidase_S26"/>
</dbReference>
<dbReference type="InterPro" id="IPR000223">
    <property type="entry name" value="Pept_S26A_signal_pept_1"/>
</dbReference>
<dbReference type="CDD" id="cd06530">
    <property type="entry name" value="S26_SPase_I"/>
    <property type="match status" value="1"/>
</dbReference>
<evidence type="ECO:0000259" key="3">
    <source>
        <dbReference type="Pfam" id="PF10502"/>
    </source>
</evidence>
<evidence type="ECO:0000256" key="1">
    <source>
        <dbReference type="ARBA" id="ARBA00009370"/>
    </source>
</evidence>
<dbReference type="Pfam" id="PF10502">
    <property type="entry name" value="Peptidase_S26"/>
    <property type="match status" value="1"/>
</dbReference>
<dbReference type="PANTHER" id="PTHR43390">
    <property type="entry name" value="SIGNAL PEPTIDASE I"/>
    <property type="match status" value="1"/>
</dbReference>
<proteinExistence type="inferred from homology"/>
<dbReference type="GO" id="GO:0006465">
    <property type="term" value="P:signal peptide processing"/>
    <property type="evidence" value="ECO:0007669"/>
    <property type="project" value="InterPro"/>
</dbReference>
<dbReference type="PRINTS" id="PR00727">
    <property type="entry name" value="LEADERPTASE"/>
</dbReference>
<keyword evidence="2" id="KW-1133">Transmembrane helix</keyword>
<evidence type="ECO:0000256" key="2">
    <source>
        <dbReference type="SAM" id="Phobius"/>
    </source>
</evidence>
<organism evidence="4">
    <name type="scientific">marine sediment metagenome</name>
    <dbReference type="NCBI Taxonomy" id="412755"/>
    <lineage>
        <taxon>unclassified sequences</taxon>
        <taxon>metagenomes</taxon>
        <taxon>ecological metagenomes</taxon>
    </lineage>
</organism>
<feature type="non-terminal residue" evidence="4">
    <location>
        <position position="174"/>
    </location>
</feature>
<comment type="caution">
    <text evidence="4">The sequence shown here is derived from an EMBL/GenBank/DDBJ whole genome shotgun (WGS) entry which is preliminary data.</text>
</comment>
<reference evidence="4" key="1">
    <citation type="journal article" date="2014" name="Front. Microbiol.">
        <title>High frequency of phylogenetically diverse reductive dehalogenase-homologous genes in deep subseafloor sedimentary metagenomes.</title>
        <authorList>
            <person name="Kawai M."/>
            <person name="Futagami T."/>
            <person name="Toyoda A."/>
            <person name="Takaki Y."/>
            <person name="Nishi S."/>
            <person name="Hori S."/>
            <person name="Arai W."/>
            <person name="Tsubouchi T."/>
            <person name="Morono Y."/>
            <person name="Uchiyama I."/>
            <person name="Ito T."/>
            <person name="Fujiyama A."/>
            <person name="Inagaki F."/>
            <person name="Takami H."/>
        </authorList>
    </citation>
    <scope>NUCLEOTIDE SEQUENCE</scope>
    <source>
        <strain evidence="4">Expedition CK06-06</strain>
    </source>
</reference>
<dbReference type="InterPro" id="IPR036286">
    <property type="entry name" value="LexA/Signal_pep-like_sf"/>
</dbReference>
<accession>X1K453</accession>
<dbReference type="SUPFAM" id="SSF51306">
    <property type="entry name" value="LexA/Signal peptidase"/>
    <property type="match status" value="1"/>
</dbReference>
<dbReference type="GO" id="GO:0004252">
    <property type="term" value="F:serine-type endopeptidase activity"/>
    <property type="evidence" value="ECO:0007669"/>
    <property type="project" value="InterPro"/>
</dbReference>
<comment type="similarity">
    <text evidence="1">Belongs to the peptidase S26 family.</text>
</comment>
<sequence length="174" mass="20511">KSKIREWIESIIWAFIIAMVIRTFFIQAFKIPSGSMEDTLLIGDFLLVNKMVYGIHIPFTKKSILKFREPERDEIVIFISPYTKKYFVKRCIALSRDTVEIKHKIVFVNGRSLYKQNIIHRDPREFPPIPNINPDTYQRDWEEGEFRYVGGYCRDNFGPIVVPEGSIFVMGDNR</sequence>
<dbReference type="EMBL" id="BARU01044261">
    <property type="protein sequence ID" value="GAH76838.1"/>
    <property type="molecule type" value="Genomic_DNA"/>
</dbReference>
<dbReference type="Gene3D" id="2.10.109.10">
    <property type="entry name" value="Umud Fragment, subunit A"/>
    <property type="match status" value="1"/>
</dbReference>
<dbReference type="PANTHER" id="PTHR43390:SF1">
    <property type="entry name" value="CHLOROPLAST PROCESSING PEPTIDASE"/>
    <property type="match status" value="1"/>
</dbReference>
<feature type="transmembrane region" description="Helical" evidence="2">
    <location>
        <begin position="12"/>
        <end position="29"/>
    </location>
</feature>
<evidence type="ECO:0000313" key="4">
    <source>
        <dbReference type="EMBL" id="GAH76838.1"/>
    </source>
</evidence>
<dbReference type="GO" id="GO:0016020">
    <property type="term" value="C:membrane"/>
    <property type="evidence" value="ECO:0007669"/>
    <property type="project" value="InterPro"/>
</dbReference>
<dbReference type="NCBIfam" id="TIGR02227">
    <property type="entry name" value="sigpep_I_bact"/>
    <property type="match status" value="1"/>
</dbReference>
<keyword evidence="2" id="KW-0812">Transmembrane</keyword>
<gene>
    <name evidence="4" type="ORF">S03H2_67565</name>
</gene>
<name>X1K453_9ZZZZ</name>
<feature type="domain" description="Peptidase S26" evidence="3">
    <location>
        <begin position="4"/>
        <end position="174"/>
    </location>
</feature>
<keyword evidence="2" id="KW-0472">Membrane</keyword>